<keyword evidence="10" id="KW-1185">Reference proteome</keyword>
<sequence length="319" mass="33903">MYNIGIDLGGTNIAAAIVAEDGTIIRKGSTPTLREREYQPILKDMAMLALKLIEEEGINLEDIHSIGVGSPGTPDPENGIIVYTNNLNFKNTPIRDEIRKYIDKPVYLGNDANVAALGEYECGAGVGYKDLVAITLGTGVGSGVIIDEKIIDGSFNGGAELGHVSIDFNGITCSCGRKGCWEQYSSATALIRDAKEAAAQNTDSLLYKMVDGDLDKMNAKIPFDAAQAGDEVAGAVIDNYVKLLAVGIVNVINIFQPEIIVLGGGVSAQGDNLIKPLKKEIINEIYGGEEAFKTKVQVAKLGNDAGIIGAAMLYRAYEK</sequence>
<dbReference type="Proteomes" id="UP001144256">
    <property type="component" value="Unassembled WGS sequence"/>
</dbReference>
<dbReference type="EC" id="2.7.1.2" evidence="2"/>
<comment type="caution">
    <text evidence="9">The sequence shown here is derived from an EMBL/GenBank/DDBJ whole genome shotgun (WGS) entry which is preliminary data.</text>
</comment>
<dbReference type="GO" id="GO:0005524">
    <property type="term" value="F:ATP binding"/>
    <property type="evidence" value="ECO:0007669"/>
    <property type="project" value="UniProtKB-KW"/>
</dbReference>
<dbReference type="PANTHER" id="PTHR18964">
    <property type="entry name" value="ROK (REPRESSOR, ORF, KINASE) FAMILY"/>
    <property type="match status" value="1"/>
</dbReference>
<dbReference type="InterPro" id="IPR004654">
    <property type="entry name" value="ROK_glcA"/>
</dbReference>
<name>A0A9W5YAI7_9FIRM</name>
<keyword evidence="5" id="KW-0547">Nucleotide-binding</keyword>
<evidence type="ECO:0000313" key="9">
    <source>
        <dbReference type="EMBL" id="GKX30382.1"/>
    </source>
</evidence>
<dbReference type="InterPro" id="IPR043129">
    <property type="entry name" value="ATPase_NBD"/>
</dbReference>
<evidence type="ECO:0000256" key="2">
    <source>
        <dbReference type="ARBA" id="ARBA00012323"/>
    </source>
</evidence>
<dbReference type="EMBL" id="BRLB01000009">
    <property type="protein sequence ID" value="GKX30382.1"/>
    <property type="molecule type" value="Genomic_DNA"/>
</dbReference>
<evidence type="ECO:0000256" key="5">
    <source>
        <dbReference type="ARBA" id="ARBA00022741"/>
    </source>
</evidence>
<dbReference type="GO" id="GO:0005737">
    <property type="term" value="C:cytoplasm"/>
    <property type="evidence" value="ECO:0007669"/>
    <property type="project" value="InterPro"/>
</dbReference>
<protein>
    <recommendedName>
        <fullName evidence="3">Glucokinase</fullName>
        <ecNumber evidence="2">2.7.1.2</ecNumber>
    </recommendedName>
    <alternativeName>
        <fullName evidence="8">Glucose kinase</fullName>
    </alternativeName>
</protein>
<dbReference type="InterPro" id="IPR000600">
    <property type="entry name" value="ROK"/>
</dbReference>
<accession>A0A9W5YAI7</accession>
<dbReference type="Pfam" id="PF00480">
    <property type="entry name" value="ROK"/>
    <property type="match status" value="1"/>
</dbReference>
<dbReference type="SUPFAM" id="SSF53067">
    <property type="entry name" value="Actin-like ATPase domain"/>
    <property type="match status" value="1"/>
</dbReference>
<dbReference type="GO" id="GO:0006096">
    <property type="term" value="P:glycolytic process"/>
    <property type="evidence" value="ECO:0007669"/>
    <property type="project" value="InterPro"/>
</dbReference>
<organism evidence="9 10">
    <name type="scientific">Vallitalea longa</name>
    <dbReference type="NCBI Taxonomy" id="2936439"/>
    <lineage>
        <taxon>Bacteria</taxon>
        <taxon>Bacillati</taxon>
        <taxon>Bacillota</taxon>
        <taxon>Clostridia</taxon>
        <taxon>Lachnospirales</taxon>
        <taxon>Vallitaleaceae</taxon>
        <taxon>Vallitalea</taxon>
    </lineage>
</organism>
<keyword evidence="6" id="KW-0418">Kinase</keyword>
<dbReference type="AlphaFoldDB" id="A0A9W5YAI7"/>
<keyword evidence="7" id="KW-0067">ATP-binding</keyword>
<dbReference type="InterPro" id="IPR049874">
    <property type="entry name" value="ROK_cs"/>
</dbReference>
<dbReference type="NCBIfam" id="TIGR00744">
    <property type="entry name" value="ROK_glcA_fam"/>
    <property type="match status" value="1"/>
</dbReference>
<proteinExistence type="inferred from homology"/>
<dbReference type="GO" id="GO:0004340">
    <property type="term" value="F:glucokinase activity"/>
    <property type="evidence" value="ECO:0007669"/>
    <property type="project" value="UniProtKB-EC"/>
</dbReference>
<evidence type="ECO:0000256" key="3">
    <source>
        <dbReference type="ARBA" id="ARBA00014701"/>
    </source>
</evidence>
<dbReference type="PROSITE" id="PS01125">
    <property type="entry name" value="ROK"/>
    <property type="match status" value="1"/>
</dbReference>
<reference evidence="9" key="1">
    <citation type="submission" date="2022-06" db="EMBL/GenBank/DDBJ databases">
        <title>Vallitalea longa sp. nov., an anaerobic bacterium isolated from marine sediment.</title>
        <authorList>
            <person name="Hirano S."/>
            <person name="Terahara T."/>
            <person name="Mori K."/>
            <person name="Hamada M."/>
            <person name="Matsumoto R."/>
            <person name="Kobayashi T."/>
        </authorList>
    </citation>
    <scope>NUCLEOTIDE SEQUENCE</scope>
    <source>
        <strain evidence="9">SH18-1</strain>
    </source>
</reference>
<evidence type="ECO:0000256" key="4">
    <source>
        <dbReference type="ARBA" id="ARBA00022679"/>
    </source>
</evidence>
<dbReference type="PANTHER" id="PTHR18964:SF149">
    <property type="entry name" value="BIFUNCTIONAL UDP-N-ACETYLGLUCOSAMINE 2-EPIMERASE_N-ACETYLMANNOSAMINE KINASE"/>
    <property type="match status" value="1"/>
</dbReference>
<keyword evidence="4" id="KW-0808">Transferase</keyword>
<dbReference type="RefSeq" id="WP_281816513.1">
    <property type="nucleotide sequence ID" value="NZ_BRLB01000009.1"/>
</dbReference>
<evidence type="ECO:0000256" key="7">
    <source>
        <dbReference type="ARBA" id="ARBA00022840"/>
    </source>
</evidence>
<dbReference type="CDD" id="cd24068">
    <property type="entry name" value="ASKHA_NBD_ROK_FnNanK-like"/>
    <property type="match status" value="1"/>
</dbReference>
<gene>
    <name evidence="9" type="primary">glcK_1</name>
    <name evidence="9" type="ORF">SH1V18_28620</name>
</gene>
<evidence type="ECO:0000256" key="6">
    <source>
        <dbReference type="ARBA" id="ARBA00022777"/>
    </source>
</evidence>
<dbReference type="Gene3D" id="3.30.420.40">
    <property type="match status" value="2"/>
</dbReference>
<evidence type="ECO:0000256" key="8">
    <source>
        <dbReference type="ARBA" id="ARBA00032386"/>
    </source>
</evidence>
<comment type="similarity">
    <text evidence="1">Belongs to the ROK (NagC/XylR) family.</text>
</comment>
<evidence type="ECO:0000256" key="1">
    <source>
        <dbReference type="ARBA" id="ARBA00006479"/>
    </source>
</evidence>
<evidence type="ECO:0000313" key="10">
    <source>
        <dbReference type="Proteomes" id="UP001144256"/>
    </source>
</evidence>